<dbReference type="EMBL" id="MASW01000002">
    <property type="protein sequence ID" value="PXY27728.1"/>
    <property type="molecule type" value="Genomic_DNA"/>
</dbReference>
<dbReference type="OrthoDB" id="9798407at2"/>
<reference evidence="2 3" key="1">
    <citation type="submission" date="2016-07" db="EMBL/GenBank/DDBJ databases">
        <title>Draft genome sequence of Prauserella muralis DSM 45305, isolated from a mould-covered wall in an indoor environment.</title>
        <authorList>
            <person name="Ruckert C."/>
            <person name="Albersmeier A."/>
            <person name="Jiang C.-L."/>
            <person name="Jiang Y."/>
            <person name="Kalinowski J."/>
            <person name="Schneider O."/>
            <person name="Winkler A."/>
            <person name="Zotchev S.B."/>
        </authorList>
    </citation>
    <scope>NUCLEOTIDE SEQUENCE [LARGE SCALE GENOMIC DNA]</scope>
    <source>
        <strain evidence="2 3">DSM 45305</strain>
    </source>
</reference>
<evidence type="ECO:0000313" key="2">
    <source>
        <dbReference type="EMBL" id="PXY27728.1"/>
    </source>
</evidence>
<proteinExistence type="predicted"/>
<evidence type="ECO:0000259" key="1">
    <source>
        <dbReference type="Pfam" id="PF01261"/>
    </source>
</evidence>
<name>A0A2V4B2V3_9PSEU</name>
<dbReference type="InterPro" id="IPR013022">
    <property type="entry name" value="Xyl_isomerase-like_TIM-brl"/>
</dbReference>
<dbReference type="InterPro" id="IPR006311">
    <property type="entry name" value="TAT_signal"/>
</dbReference>
<comment type="caution">
    <text evidence="2">The sequence shown here is derived from an EMBL/GenBank/DDBJ whole genome shotgun (WGS) entry which is preliminary data.</text>
</comment>
<gene>
    <name evidence="2" type="ORF">BAY60_15190</name>
</gene>
<dbReference type="RefSeq" id="WP_112281738.1">
    <property type="nucleotide sequence ID" value="NZ_MASW01000002.1"/>
</dbReference>
<dbReference type="InterPro" id="IPR036237">
    <property type="entry name" value="Xyl_isomerase-like_sf"/>
</dbReference>
<dbReference type="PANTHER" id="PTHR12110:SF41">
    <property type="entry name" value="INOSOSE DEHYDRATASE"/>
    <property type="match status" value="1"/>
</dbReference>
<dbReference type="Proteomes" id="UP000249915">
    <property type="component" value="Unassembled WGS sequence"/>
</dbReference>
<keyword evidence="3" id="KW-1185">Reference proteome</keyword>
<keyword evidence="2" id="KW-0413">Isomerase</keyword>
<accession>A0A2V4B2V3</accession>
<dbReference type="PANTHER" id="PTHR12110">
    <property type="entry name" value="HYDROXYPYRUVATE ISOMERASE"/>
    <property type="match status" value="1"/>
</dbReference>
<feature type="domain" description="Xylose isomerase-like TIM barrel" evidence="1">
    <location>
        <begin position="69"/>
        <end position="283"/>
    </location>
</feature>
<dbReference type="InterPro" id="IPR050312">
    <property type="entry name" value="IolE/XylAMocC-like"/>
</dbReference>
<dbReference type="PROSITE" id="PS51318">
    <property type="entry name" value="TAT"/>
    <property type="match status" value="1"/>
</dbReference>
<dbReference type="AlphaFoldDB" id="A0A2V4B2V3"/>
<protein>
    <submittedName>
        <fullName evidence="2">Xylose isomerase</fullName>
    </submittedName>
</protein>
<dbReference type="GO" id="GO:0016853">
    <property type="term" value="F:isomerase activity"/>
    <property type="evidence" value="ECO:0007669"/>
    <property type="project" value="UniProtKB-KW"/>
</dbReference>
<evidence type="ECO:0000313" key="3">
    <source>
        <dbReference type="Proteomes" id="UP000249915"/>
    </source>
</evidence>
<dbReference type="SUPFAM" id="SSF51658">
    <property type="entry name" value="Xylose isomerase-like"/>
    <property type="match status" value="1"/>
</dbReference>
<organism evidence="2 3">
    <name type="scientific">Prauserella muralis</name>
    <dbReference type="NCBI Taxonomy" id="588067"/>
    <lineage>
        <taxon>Bacteria</taxon>
        <taxon>Bacillati</taxon>
        <taxon>Actinomycetota</taxon>
        <taxon>Actinomycetes</taxon>
        <taxon>Pseudonocardiales</taxon>
        <taxon>Pseudonocardiaceae</taxon>
        <taxon>Prauserella</taxon>
    </lineage>
</organism>
<dbReference type="Pfam" id="PF01261">
    <property type="entry name" value="AP_endonuc_2"/>
    <property type="match status" value="1"/>
</dbReference>
<dbReference type="Gene3D" id="3.20.20.150">
    <property type="entry name" value="Divalent-metal-dependent TIM barrel enzymes"/>
    <property type="match status" value="1"/>
</dbReference>
<sequence>MSSNELNRRGFLRVAAAGTTVAVSAGTLAGALATSAGAAEAQLIPPGKIGIQLFTIRDKVSQLGFRRVFEELSRMGYQEIEFAGYSQNQVGPITVPEIRQLLDDFGLRAVGSHIGLNGFRNNMELELDRAEILGTKHIGTANEPVTPANRTVAGYQAAAAEFNAFGAAAAARGLRWYHHNHANEFGFASDDPNVRLYDVLLAETDPKLVYLELDIYWAFVGQYRFPGFDPIDYVNAQPHRYPLFHVKDGDSNTANPNGYDIVEFGAGDLPYREFFSALRSRGMHHGIWEQDTAPNTQPNPPGSLGAAERSYQALRNLRA</sequence>